<feature type="repeat" description="TPR" evidence="1">
    <location>
        <begin position="75"/>
        <end position="108"/>
    </location>
</feature>
<dbReference type="SUPFAM" id="SSF48452">
    <property type="entry name" value="TPR-like"/>
    <property type="match status" value="1"/>
</dbReference>
<feature type="repeat" description="TPR" evidence="1">
    <location>
        <begin position="245"/>
        <end position="278"/>
    </location>
</feature>
<dbReference type="RefSeq" id="WP_016344796.1">
    <property type="nucleotide sequence ID" value="NC_021287.1"/>
</dbReference>
<dbReference type="STRING" id="758793.BRPE64_ACDS08830"/>
<evidence type="ECO:0000313" key="4">
    <source>
        <dbReference type="Proteomes" id="UP000013966"/>
    </source>
</evidence>
<dbReference type="SUPFAM" id="SSF53756">
    <property type="entry name" value="UDP-Glycosyltransferase/glycogen phosphorylase"/>
    <property type="match status" value="1"/>
</dbReference>
<dbReference type="Gene3D" id="3.40.50.2000">
    <property type="entry name" value="Glycogen Phosphorylase B"/>
    <property type="match status" value="1"/>
</dbReference>
<keyword evidence="1" id="KW-0802">TPR repeat</keyword>
<protein>
    <submittedName>
        <fullName evidence="3">TPR repeat-containing protein</fullName>
    </submittedName>
</protein>
<gene>
    <name evidence="3" type="ORF">BRPE64_ACDS08830</name>
</gene>
<reference evidence="3 4" key="1">
    <citation type="journal article" date="2013" name="Genome Announc.">
        <title>Complete Genome Sequence of Burkholderia sp. Strain RPE64, Bacterial Symbiont of the Bean Bug Riptortus pedestris.</title>
        <authorList>
            <person name="Shibata T.F."/>
            <person name="Maeda T."/>
            <person name="Nikoh N."/>
            <person name="Yamaguchi K."/>
            <person name="Oshima K."/>
            <person name="Hattori M."/>
            <person name="Nishiyama T."/>
            <person name="Hasebe M."/>
            <person name="Fukatsu T."/>
            <person name="Kikuchi Y."/>
            <person name="Shigenobu S."/>
        </authorList>
    </citation>
    <scope>NUCLEOTIDE SEQUENCE [LARGE SCALE GENOMIC DNA]</scope>
</reference>
<organism evidence="3 4">
    <name type="scientific">Caballeronia insecticola</name>
    <dbReference type="NCBI Taxonomy" id="758793"/>
    <lineage>
        <taxon>Bacteria</taxon>
        <taxon>Pseudomonadati</taxon>
        <taxon>Pseudomonadota</taxon>
        <taxon>Betaproteobacteria</taxon>
        <taxon>Burkholderiales</taxon>
        <taxon>Burkholderiaceae</taxon>
        <taxon>Caballeronia</taxon>
    </lineage>
</organism>
<sequence length="592" mass="65153">MTAEILSTHPAAAEPAPRSHQEFDEAELAHLAEQAPLSGDADRLCALGRLHLRQHNPTRAIERLDAALALAPDNADLLNDRAIAALMLADYDGAIDRFRHAIRCTPDNARLHCNLGNAMRDAGRREDALPHFARALELDPRMLDAVLANAELLEQLGRPHDALVAYRDARNIAPDDMRGLLGEGYALNAMKRHVDAEAMFRQAAQREPDNIHAVFGLALTLGSQLRFEDALEVYGRALALVPDNASVHNNVGFMLTCLARYDEADEHLRRTIQLKPDMPDANKVLGMSELRRGHYRAGWAMYEFRKAGGEAGGYPALDIPEWQGEPLAGKRIVLNREQGAGDQFQFIRYAGVLRAMGATVDVWATEALAPLLARADGIDRAITEMPRDGYDYYCPVMSVPHRLADEAIPARVPYLSADAALAAIWRERFDRAAGQRRKVGIVWAGNPGHHLDRFRSIPLDRLLPLAELPGLAWFALQKGVATRQLAECADRWPITPLDAQLDSFVATAAAIEALDLVVTVDTSVAHLAGALGKPVWIMLPAQADWRWMIGRVDNPWYPSARLFRQHTLGDWSPVVDELRAALAALGAGDSVS</sequence>
<evidence type="ECO:0000313" key="3">
    <source>
        <dbReference type="EMBL" id="BAN22637.1"/>
    </source>
</evidence>
<feature type="region of interest" description="Disordered" evidence="2">
    <location>
        <begin position="1"/>
        <end position="20"/>
    </location>
</feature>
<keyword evidence="4" id="KW-1185">Reference proteome</keyword>
<feature type="repeat" description="TPR" evidence="1">
    <location>
        <begin position="211"/>
        <end position="244"/>
    </location>
</feature>
<dbReference type="SMART" id="SM00028">
    <property type="entry name" value="TPR"/>
    <property type="match status" value="7"/>
</dbReference>
<feature type="repeat" description="TPR" evidence="1">
    <location>
        <begin position="41"/>
        <end position="74"/>
    </location>
</feature>
<dbReference type="PROSITE" id="PS50293">
    <property type="entry name" value="TPR_REGION"/>
    <property type="match status" value="1"/>
</dbReference>
<dbReference type="InterPro" id="IPR019734">
    <property type="entry name" value="TPR_rpt"/>
</dbReference>
<dbReference type="Pfam" id="PF14559">
    <property type="entry name" value="TPR_19"/>
    <property type="match status" value="2"/>
</dbReference>
<dbReference type="AlphaFoldDB" id="R4WXC0"/>
<dbReference type="PANTHER" id="PTHR44809">
    <property type="match status" value="1"/>
</dbReference>
<proteinExistence type="predicted"/>
<accession>R4WXC0</accession>
<name>R4WXC0_9BURK</name>
<reference evidence="3 4" key="2">
    <citation type="journal article" date="2018" name="Int. J. Syst. Evol. Microbiol.">
        <title>Burkholderia insecticola sp. nov., a gut symbiotic bacterium of the bean bug Riptortus pedestris.</title>
        <authorList>
            <person name="Takeshita K."/>
            <person name="Tamaki H."/>
            <person name="Ohbayashi T."/>
            <person name="Meng X.-Y."/>
            <person name="Sone T."/>
            <person name="Mitani Y."/>
            <person name="Peeters C."/>
            <person name="Kikuchi Y."/>
            <person name="Vandamme P."/>
        </authorList>
    </citation>
    <scope>NUCLEOTIDE SEQUENCE [LARGE SCALE GENOMIC DNA]</scope>
    <source>
        <strain evidence="3">RPE64</strain>
    </source>
</reference>
<evidence type="ECO:0000256" key="1">
    <source>
        <dbReference type="PROSITE-ProRule" id="PRU00339"/>
    </source>
</evidence>
<evidence type="ECO:0000256" key="2">
    <source>
        <dbReference type="SAM" id="MobiDB-lite"/>
    </source>
</evidence>
<dbReference type="Gene3D" id="1.25.40.10">
    <property type="entry name" value="Tetratricopeptide repeat domain"/>
    <property type="match status" value="2"/>
</dbReference>
<dbReference type="HOGENOM" id="CLU_010140_2_0_4"/>
<dbReference type="Proteomes" id="UP000013966">
    <property type="component" value="Chromosome 1"/>
</dbReference>
<dbReference type="EMBL" id="AP013058">
    <property type="protein sequence ID" value="BAN22637.1"/>
    <property type="molecule type" value="Genomic_DNA"/>
</dbReference>
<dbReference type="PATRIC" id="fig|758793.3.peg.885"/>
<dbReference type="Pfam" id="PF13432">
    <property type="entry name" value="TPR_16"/>
    <property type="match status" value="1"/>
</dbReference>
<dbReference type="KEGG" id="buo:BRPE64_ACDS08830"/>
<dbReference type="InterPro" id="IPR011990">
    <property type="entry name" value="TPR-like_helical_dom_sf"/>
</dbReference>
<feature type="repeat" description="TPR" evidence="1">
    <location>
        <begin position="109"/>
        <end position="142"/>
    </location>
</feature>
<dbReference type="PROSITE" id="PS50005">
    <property type="entry name" value="TPR"/>
    <property type="match status" value="5"/>
</dbReference>
<dbReference type="InterPro" id="IPR052943">
    <property type="entry name" value="TMTC_O-mannosyl-trnsfr"/>
</dbReference>
<dbReference type="PANTHER" id="PTHR44809:SF1">
    <property type="entry name" value="PROTEIN O-MANNOSYL-TRANSFERASE TMTC1"/>
    <property type="match status" value="1"/>
</dbReference>